<dbReference type="PROSITE" id="PS50102">
    <property type="entry name" value="RRM"/>
    <property type="match status" value="1"/>
</dbReference>
<protein>
    <recommendedName>
        <fullName evidence="4">RRM domain-containing protein</fullName>
    </recommendedName>
</protein>
<dbReference type="InterPro" id="IPR035979">
    <property type="entry name" value="RBD_domain_sf"/>
</dbReference>
<reference evidence="5" key="2">
    <citation type="submission" date="2018-05" db="EMBL/GenBank/DDBJ databases">
        <title>OgluRS3 (Oryza glumaepatula Reference Sequence Version 3).</title>
        <authorList>
            <person name="Zhang J."/>
            <person name="Kudrna D."/>
            <person name="Lee S."/>
            <person name="Talag J."/>
            <person name="Welchert J."/>
            <person name="Wing R.A."/>
        </authorList>
    </citation>
    <scope>NUCLEOTIDE SEQUENCE [LARGE SCALE GENOMIC DNA]</scope>
</reference>
<keyword evidence="6" id="KW-1185">Reference proteome</keyword>
<sequence>MVPPPRIRGKLKRISQFNSAKTRKKKKISKKRPAQQSEPERRLGMIRFRIMAVAKSPEQDICYICGDDDHMEHFCPYNYMFGRYFSDTCRGECPPQEHRITSRDQREFLRRFVRVTNLPPGFGVWDLEDLFSPFGALLMWDVPKFRNYLCGCTTGIHMSFGFVVFKRREDGERAVDELNGYQAGDRRLRVDWAASVAAWPLPPEKWGGEGRGQIERRLRSGEERGVEGADPEEVEEEMGGGRGRDGVSEKRRR</sequence>
<dbReference type="HOGENOM" id="CLU_034595_1_0_1"/>
<feature type="compositionally biased region" description="Basic and acidic residues" evidence="3">
    <location>
        <begin position="242"/>
        <end position="253"/>
    </location>
</feature>
<evidence type="ECO:0000256" key="1">
    <source>
        <dbReference type="ARBA" id="ARBA00022884"/>
    </source>
</evidence>
<dbReference type="GO" id="GO:0003723">
    <property type="term" value="F:RNA binding"/>
    <property type="evidence" value="ECO:0007669"/>
    <property type="project" value="UniProtKB-UniRule"/>
</dbReference>
<reference evidence="5" key="1">
    <citation type="submission" date="2015-04" db="UniProtKB">
        <authorList>
            <consortium name="EnsemblPlants"/>
        </authorList>
    </citation>
    <scope>IDENTIFICATION</scope>
</reference>
<organism evidence="5">
    <name type="scientific">Oryza glumipatula</name>
    <dbReference type="NCBI Taxonomy" id="40148"/>
    <lineage>
        <taxon>Eukaryota</taxon>
        <taxon>Viridiplantae</taxon>
        <taxon>Streptophyta</taxon>
        <taxon>Embryophyta</taxon>
        <taxon>Tracheophyta</taxon>
        <taxon>Spermatophyta</taxon>
        <taxon>Magnoliopsida</taxon>
        <taxon>Liliopsida</taxon>
        <taxon>Poales</taxon>
        <taxon>Poaceae</taxon>
        <taxon>BOP clade</taxon>
        <taxon>Oryzoideae</taxon>
        <taxon>Oryzeae</taxon>
        <taxon>Oryzinae</taxon>
        <taxon>Oryza</taxon>
    </lineage>
</organism>
<feature type="region of interest" description="Disordered" evidence="3">
    <location>
        <begin position="1"/>
        <end position="39"/>
    </location>
</feature>
<evidence type="ECO:0000256" key="3">
    <source>
        <dbReference type="SAM" id="MobiDB-lite"/>
    </source>
</evidence>
<evidence type="ECO:0000313" key="6">
    <source>
        <dbReference type="Proteomes" id="UP000026961"/>
    </source>
</evidence>
<dbReference type="eggNOG" id="KOG0122">
    <property type="taxonomic scope" value="Eukaryota"/>
</dbReference>
<dbReference type="InterPro" id="IPR012677">
    <property type="entry name" value="Nucleotide-bd_a/b_plait_sf"/>
</dbReference>
<name>A0A0D9ZX05_9ORYZ</name>
<dbReference type="Pfam" id="PF00076">
    <property type="entry name" value="RRM_1"/>
    <property type="match status" value="1"/>
</dbReference>
<dbReference type="InterPro" id="IPR000504">
    <property type="entry name" value="RRM_dom"/>
</dbReference>
<dbReference type="STRING" id="40148.A0A0D9ZX05"/>
<dbReference type="PANTHER" id="PTHR10352">
    <property type="entry name" value="EUKARYOTIC TRANSLATION INITIATION FACTOR 3 SUBUNIT G"/>
    <property type="match status" value="1"/>
</dbReference>
<dbReference type="AlphaFoldDB" id="A0A0D9ZX05"/>
<dbReference type="Gene3D" id="3.30.70.330">
    <property type="match status" value="1"/>
</dbReference>
<evidence type="ECO:0000313" key="5">
    <source>
        <dbReference type="EnsemblPlants" id="OGLUM05G11180.1"/>
    </source>
</evidence>
<dbReference type="SUPFAM" id="SSF54928">
    <property type="entry name" value="RNA-binding domain, RBD"/>
    <property type="match status" value="1"/>
</dbReference>
<dbReference type="EnsemblPlants" id="OGLUM05G11180.1">
    <property type="protein sequence ID" value="OGLUM05G11180.1"/>
    <property type="gene ID" value="OGLUM05G11180"/>
</dbReference>
<feature type="compositionally biased region" description="Basic and acidic residues" evidence="3">
    <location>
        <begin position="206"/>
        <end position="227"/>
    </location>
</feature>
<accession>A0A0D9ZX05</accession>
<dbReference type="Proteomes" id="UP000026961">
    <property type="component" value="Chromosome 5"/>
</dbReference>
<feature type="compositionally biased region" description="Basic residues" evidence="3">
    <location>
        <begin position="21"/>
        <end position="33"/>
    </location>
</feature>
<evidence type="ECO:0000256" key="2">
    <source>
        <dbReference type="PROSITE-ProRule" id="PRU00176"/>
    </source>
</evidence>
<feature type="domain" description="RRM" evidence="4">
    <location>
        <begin position="111"/>
        <end position="195"/>
    </location>
</feature>
<dbReference type="Gramene" id="OGLUM05G11180.1">
    <property type="protein sequence ID" value="OGLUM05G11180.1"/>
    <property type="gene ID" value="OGLUM05G11180"/>
</dbReference>
<feature type="region of interest" description="Disordered" evidence="3">
    <location>
        <begin position="204"/>
        <end position="253"/>
    </location>
</feature>
<dbReference type="CDD" id="cd00590">
    <property type="entry name" value="RRM_SF"/>
    <property type="match status" value="1"/>
</dbReference>
<dbReference type="SMART" id="SM00360">
    <property type="entry name" value="RRM"/>
    <property type="match status" value="1"/>
</dbReference>
<proteinExistence type="predicted"/>
<keyword evidence="1 2" id="KW-0694">RNA-binding</keyword>
<feature type="compositionally biased region" description="Acidic residues" evidence="3">
    <location>
        <begin position="229"/>
        <end position="238"/>
    </location>
</feature>
<evidence type="ECO:0000259" key="4">
    <source>
        <dbReference type="PROSITE" id="PS50102"/>
    </source>
</evidence>